<dbReference type="InterPro" id="IPR019734">
    <property type="entry name" value="TPR_rpt"/>
</dbReference>
<gene>
    <name evidence="2" type="ORF">SAMN03080614_10572</name>
</gene>
<dbReference type="InterPro" id="IPR010982">
    <property type="entry name" value="Lambda_DNA-bd_dom_sf"/>
</dbReference>
<dbReference type="STRING" id="1120990.SAMN03080614_10572"/>
<dbReference type="InterPro" id="IPR001387">
    <property type="entry name" value="Cro/C1-type_HTH"/>
</dbReference>
<keyword evidence="3" id="KW-1185">Reference proteome</keyword>
<evidence type="ECO:0000313" key="2">
    <source>
        <dbReference type="EMBL" id="SET13946.1"/>
    </source>
</evidence>
<dbReference type="GO" id="GO:0003677">
    <property type="term" value="F:DNA binding"/>
    <property type="evidence" value="ECO:0007669"/>
    <property type="project" value="InterPro"/>
</dbReference>
<dbReference type="Gene3D" id="1.25.40.10">
    <property type="entry name" value="Tetratricopeptide repeat domain"/>
    <property type="match status" value="1"/>
</dbReference>
<dbReference type="AlphaFoldDB" id="A0A1I0C3F9"/>
<evidence type="ECO:0000259" key="1">
    <source>
        <dbReference type="PROSITE" id="PS50943"/>
    </source>
</evidence>
<dbReference type="CDD" id="cd00093">
    <property type="entry name" value="HTH_XRE"/>
    <property type="match status" value="1"/>
</dbReference>
<name>A0A1I0C3F9_9FIRM</name>
<dbReference type="SUPFAM" id="SSF48452">
    <property type="entry name" value="TPR-like"/>
    <property type="match status" value="1"/>
</dbReference>
<dbReference type="InterPro" id="IPR011990">
    <property type="entry name" value="TPR-like_helical_dom_sf"/>
</dbReference>
<sequence>MAYNLFSFGKAVRSIRKQHKISQKTLALETGLNLCTIRKMESGEIIPPFEALDKLSKFFKQDIYLILSSFSIDDNTLYQKTIDKIDSIIDKNDYIGLELEINSLLNLLTVIKTSYHKSLVNQLIFFIKGLICYNKKEYQEALINFVKAISITTDNFDLDKFRNFYYSSMEIRILMNIAFIYHNINEGDKYLEIMLFCFDKLKDKKDPLFPKICHNLATAFKRKKDYKNALNYYDLGIRYCQEQKEYVGLSILYYGKGVTQYYLNDKHYVSSFNIAVSLCEGYNQLYFKDKIIRNCQNYFNCKYSPEFNCFKLAETPHT</sequence>
<dbReference type="SUPFAM" id="SSF47413">
    <property type="entry name" value="lambda repressor-like DNA-binding domains"/>
    <property type="match status" value="1"/>
</dbReference>
<dbReference type="SMART" id="SM00028">
    <property type="entry name" value="TPR"/>
    <property type="match status" value="2"/>
</dbReference>
<dbReference type="RefSeq" id="WP_091351366.1">
    <property type="nucleotide sequence ID" value="NZ_FOIF01000057.1"/>
</dbReference>
<reference evidence="3" key="1">
    <citation type="submission" date="2016-10" db="EMBL/GenBank/DDBJ databases">
        <authorList>
            <person name="Varghese N."/>
            <person name="Submissions S."/>
        </authorList>
    </citation>
    <scope>NUCLEOTIDE SEQUENCE [LARGE SCALE GENOMIC DNA]</scope>
    <source>
        <strain evidence="3">DSM 13577</strain>
    </source>
</reference>
<dbReference type="Proteomes" id="UP000243819">
    <property type="component" value="Unassembled WGS sequence"/>
</dbReference>
<dbReference type="PROSITE" id="PS50943">
    <property type="entry name" value="HTH_CROC1"/>
    <property type="match status" value="1"/>
</dbReference>
<dbReference type="Pfam" id="PF01381">
    <property type="entry name" value="HTH_3"/>
    <property type="match status" value="1"/>
</dbReference>
<accession>A0A1I0C3F9</accession>
<dbReference type="EMBL" id="FOIF01000057">
    <property type="protein sequence ID" value="SET13946.1"/>
    <property type="molecule type" value="Genomic_DNA"/>
</dbReference>
<dbReference type="SMART" id="SM00530">
    <property type="entry name" value="HTH_XRE"/>
    <property type="match status" value="1"/>
</dbReference>
<organism evidence="2 3">
    <name type="scientific">Anaerobranca gottschalkii DSM 13577</name>
    <dbReference type="NCBI Taxonomy" id="1120990"/>
    <lineage>
        <taxon>Bacteria</taxon>
        <taxon>Bacillati</taxon>
        <taxon>Bacillota</taxon>
        <taxon>Clostridia</taxon>
        <taxon>Eubacteriales</taxon>
        <taxon>Proteinivoracaceae</taxon>
        <taxon>Anaerobranca</taxon>
    </lineage>
</organism>
<dbReference type="OrthoDB" id="1705762at2"/>
<feature type="domain" description="HTH cro/C1-type" evidence="1">
    <location>
        <begin position="12"/>
        <end position="66"/>
    </location>
</feature>
<evidence type="ECO:0000313" key="3">
    <source>
        <dbReference type="Proteomes" id="UP000243819"/>
    </source>
</evidence>
<protein>
    <submittedName>
        <fullName evidence="2">Tetratricopeptide repeat-containing protein</fullName>
    </submittedName>
</protein>
<proteinExistence type="predicted"/>